<dbReference type="GO" id="GO:0016887">
    <property type="term" value="F:ATP hydrolysis activity"/>
    <property type="evidence" value="ECO:0007669"/>
    <property type="project" value="TreeGrafter"/>
</dbReference>
<dbReference type="GO" id="GO:0005871">
    <property type="term" value="C:kinesin complex"/>
    <property type="evidence" value="ECO:0007669"/>
    <property type="project" value="TreeGrafter"/>
</dbReference>
<evidence type="ECO:0000256" key="16">
    <source>
        <dbReference type="ARBA" id="ARBA00023242"/>
    </source>
</evidence>
<dbReference type="GO" id="GO:0005524">
    <property type="term" value="F:ATP binding"/>
    <property type="evidence" value="ECO:0007669"/>
    <property type="project" value="UniProtKB-UniRule"/>
</dbReference>
<dbReference type="GO" id="GO:0005819">
    <property type="term" value="C:spindle"/>
    <property type="evidence" value="ECO:0007669"/>
    <property type="project" value="UniProtKB-SubCell"/>
</dbReference>
<feature type="compositionally biased region" description="Low complexity" evidence="23">
    <location>
        <begin position="759"/>
        <end position="768"/>
    </location>
</feature>
<comment type="function">
    <text evidence="18">Component of the centralspindlin complex that serves as a microtubule-dependent and Rho-mediated signaling required for the myosin contractile ring formation during the cell cycle cytokinesis. Essential for cytokinesis in Rho-mediated signaling. Required for the localization of ECT2 to the central spindle. Plus-end-directed motor enzyme that moves antiparallel microtubules in vitro.</text>
</comment>
<keyword evidence="10" id="KW-0498">Mitosis</keyword>
<gene>
    <name evidence="25" type="primary">KIF23_1</name>
    <name evidence="25" type="ORF">N1851_026866</name>
</gene>
<evidence type="ECO:0000256" key="1">
    <source>
        <dbReference type="ARBA" id="ARBA00004123"/>
    </source>
</evidence>
<comment type="subunit">
    <text evidence="19">Heterotetramer of two molecules each of RACGAP1 and KIF23. Found in the centralspindlin complex. Interacts with RACGAP1; the interaction is direct. Interacts with ECT2 and PRC1. Interacts with ANXA11 during cytokinesis. Interacts with BIRC6/bruce and USP8/UBPY. Interacts with ARF6, forming heterodimers and heterotetramers.</text>
</comment>
<keyword evidence="8 21" id="KW-0493">Microtubule</keyword>
<evidence type="ECO:0000256" key="3">
    <source>
        <dbReference type="ARBA" id="ARBA00004476"/>
    </source>
</evidence>
<keyword evidence="17" id="KW-0131">Cell cycle</keyword>
<organism evidence="25 26">
    <name type="scientific">Merluccius polli</name>
    <name type="common">Benguela hake</name>
    <name type="synonym">Merluccius cadenati</name>
    <dbReference type="NCBI Taxonomy" id="89951"/>
    <lineage>
        <taxon>Eukaryota</taxon>
        <taxon>Metazoa</taxon>
        <taxon>Chordata</taxon>
        <taxon>Craniata</taxon>
        <taxon>Vertebrata</taxon>
        <taxon>Euteleostomi</taxon>
        <taxon>Actinopterygii</taxon>
        <taxon>Neopterygii</taxon>
        <taxon>Teleostei</taxon>
        <taxon>Neoteleostei</taxon>
        <taxon>Acanthomorphata</taxon>
        <taxon>Zeiogadaria</taxon>
        <taxon>Gadariae</taxon>
        <taxon>Gadiformes</taxon>
        <taxon>Gadoidei</taxon>
        <taxon>Merlucciidae</taxon>
        <taxon>Merluccius</taxon>
    </lineage>
</organism>
<feature type="domain" description="Kinesin motor" evidence="24">
    <location>
        <begin position="25"/>
        <end position="466"/>
    </location>
</feature>
<dbReference type="GO" id="GO:0003777">
    <property type="term" value="F:microtubule motor activity"/>
    <property type="evidence" value="ECO:0007669"/>
    <property type="project" value="InterPro"/>
</dbReference>
<dbReference type="InterPro" id="IPR001752">
    <property type="entry name" value="Kinesin_motor_dom"/>
</dbReference>
<dbReference type="GO" id="GO:0008017">
    <property type="term" value="F:microtubule binding"/>
    <property type="evidence" value="ECO:0007669"/>
    <property type="project" value="InterPro"/>
</dbReference>
<evidence type="ECO:0000313" key="26">
    <source>
        <dbReference type="Proteomes" id="UP001174136"/>
    </source>
</evidence>
<dbReference type="Pfam" id="PF16540">
    <property type="entry name" value="MKLP1_Arf_bdg"/>
    <property type="match status" value="1"/>
</dbReference>
<evidence type="ECO:0000256" key="5">
    <source>
        <dbReference type="ARBA" id="ARBA00022499"/>
    </source>
</evidence>
<comment type="subcellular location">
    <subcellularLocation>
        <location evidence="2">Cytoplasm</location>
        <location evidence="2">Cytoskeleton</location>
        <location evidence="2">Spindle</location>
    </subcellularLocation>
    <subcellularLocation>
        <location evidence="3">Midbody</location>
        <location evidence="3">Midbody ring</location>
    </subcellularLocation>
    <subcellularLocation>
        <location evidence="1">Nucleus</location>
    </subcellularLocation>
</comment>
<feature type="compositionally biased region" description="Basic and acidic residues" evidence="23">
    <location>
        <begin position="954"/>
        <end position="963"/>
    </location>
</feature>
<dbReference type="PANTHER" id="PTHR24115:SF600">
    <property type="entry name" value="KINESIN-LIKE PROTEIN KIF23"/>
    <property type="match status" value="1"/>
</dbReference>
<keyword evidence="14 20" id="KW-0505">Motor protein</keyword>
<dbReference type="GO" id="GO:0005874">
    <property type="term" value="C:microtubule"/>
    <property type="evidence" value="ECO:0007669"/>
    <property type="project" value="UniProtKB-KW"/>
</dbReference>
<dbReference type="Pfam" id="PF00225">
    <property type="entry name" value="Kinesin"/>
    <property type="match status" value="2"/>
</dbReference>
<dbReference type="Gene3D" id="2.60.40.4330">
    <property type="entry name" value="Kinesin-like protein Kif23, Arf6-interacting domain"/>
    <property type="match status" value="1"/>
</dbReference>
<evidence type="ECO:0000256" key="22">
    <source>
        <dbReference type="SAM" id="Coils"/>
    </source>
</evidence>
<evidence type="ECO:0000259" key="24">
    <source>
        <dbReference type="PROSITE" id="PS50067"/>
    </source>
</evidence>
<evidence type="ECO:0000256" key="18">
    <source>
        <dbReference type="ARBA" id="ARBA00058317"/>
    </source>
</evidence>
<evidence type="ECO:0000256" key="13">
    <source>
        <dbReference type="ARBA" id="ARBA00023054"/>
    </source>
</evidence>
<feature type="region of interest" description="Disordered" evidence="23">
    <location>
        <begin position="173"/>
        <end position="194"/>
    </location>
</feature>
<evidence type="ECO:0000256" key="2">
    <source>
        <dbReference type="ARBA" id="ARBA00004186"/>
    </source>
</evidence>
<keyword evidence="4" id="KW-0963">Cytoplasm</keyword>
<feature type="compositionally biased region" description="Polar residues" evidence="23">
    <location>
        <begin position="179"/>
        <end position="189"/>
    </location>
</feature>
<evidence type="ECO:0000256" key="6">
    <source>
        <dbReference type="ARBA" id="ARBA00022553"/>
    </source>
</evidence>
<evidence type="ECO:0000256" key="12">
    <source>
        <dbReference type="ARBA" id="ARBA00022843"/>
    </source>
</evidence>
<dbReference type="InterPro" id="IPR019821">
    <property type="entry name" value="Kinesin_motor_CS"/>
</dbReference>
<dbReference type="Proteomes" id="UP001174136">
    <property type="component" value="Unassembled WGS sequence"/>
</dbReference>
<feature type="region of interest" description="Disordered" evidence="23">
    <location>
        <begin position="708"/>
        <end position="768"/>
    </location>
</feature>
<feature type="region of interest" description="Disordered" evidence="23">
    <location>
        <begin position="1"/>
        <end position="22"/>
    </location>
</feature>
<evidence type="ECO:0000256" key="4">
    <source>
        <dbReference type="ARBA" id="ARBA00022490"/>
    </source>
</evidence>
<dbReference type="PANTHER" id="PTHR24115">
    <property type="entry name" value="KINESIN-RELATED"/>
    <property type="match status" value="1"/>
</dbReference>
<comment type="similarity">
    <text evidence="20 21">Belongs to the TRAFAC class myosin-kinesin ATPase superfamily. Kinesin family.</text>
</comment>
<feature type="region of interest" description="Disordered" evidence="23">
    <location>
        <begin position="784"/>
        <end position="858"/>
    </location>
</feature>
<accession>A0AA47MAX8</accession>
<evidence type="ECO:0000256" key="17">
    <source>
        <dbReference type="ARBA" id="ARBA00023306"/>
    </source>
</evidence>
<evidence type="ECO:0000256" key="20">
    <source>
        <dbReference type="PROSITE-ProRule" id="PRU00283"/>
    </source>
</evidence>
<keyword evidence="26" id="KW-1185">Reference proteome</keyword>
<keyword evidence="6" id="KW-0597">Phosphoprotein</keyword>
<dbReference type="InterPro" id="IPR027417">
    <property type="entry name" value="P-loop_NTPase"/>
</dbReference>
<dbReference type="SMART" id="SM00129">
    <property type="entry name" value="KISc"/>
    <property type="match status" value="1"/>
</dbReference>
<dbReference type="SUPFAM" id="SSF52540">
    <property type="entry name" value="P-loop containing nucleoside triphosphate hydrolases"/>
    <property type="match status" value="1"/>
</dbReference>
<dbReference type="EMBL" id="JAOPHQ010005120">
    <property type="protein sequence ID" value="KAK0136933.1"/>
    <property type="molecule type" value="Genomic_DNA"/>
</dbReference>
<evidence type="ECO:0000256" key="10">
    <source>
        <dbReference type="ARBA" id="ARBA00022776"/>
    </source>
</evidence>
<keyword evidence="13 22" id="KW-0175">Coiled coil</keyword>
<evidence type="ECO:0000256" key="11">
    <source>
        <dbReference type="ARBA" id="ARBA00022840"/>
    </source>
</evidence>
<keyword evidence="15" id="KW-0206">Cytoskeleton</keyword>
<feature type="region of interest" description="Disordered" evidence="23">
    <location>
        <begin position="941"/>
        <end position="963"/>
    </location>
</feature>
<dbReference type="AlphaFoldDB" id="A0AA47MAX8"/>
<keyword evidence="11 20" id="KW-0067">ATP-binding</keyword>
<dbReference type="PROSITE" id="PS50067">
    <property type="entry name" value="KINESIN_MOTOR_2"/>
    <property type="match status" value="1"/>
</dbReference>
<dbReference type="FunFam" id="2.60.40.4330:FF:000001">
    <property type="entry name" value="Kinesin-like protein"/>
    <property type="match status" value="1"/>
</dbReference>
<evidence type="ECO:0000256" key="21">
    <source>
        <dbReference type="RuleBase" id="RU000394"/>
    </source>
</evidence>
<reference evidence="25" key="1">
    <citation type="journal article" date="2023" name="Front. Mar. Sci.">
        <title>A new Merluccius polli reference genome to investigate the effects of global change in West African waters.</title>
        <authorList>
            <person name="Mateo J.L."/>
            <person name="Blanco-Fernandez C."/>
            <person name="Garcia-Vazquez E."/>
            <person name="Machado-Schiaffino G."/>
        </authorList>
    </citation>
    <scope>NUCLEOTIDE SEQUENCE</scope>
    <source>
        <strain evidence="25">C29</strain>
        <tissue evidence="25">Fin</tissue>
    </source>
</reference>
<dbReference type="PRINTS" id="PR00380">
    <property type="entry name" value="KINESINHEAVY"/>
</dbReference>
<name>A0AA47MAX8_MERPO</name>
<evidence type="ECO:0000256" key="14">
    <source>
        <dbReference type="ARBA" id="ARBA00023175"/>
    </source>
</evidence>
<dbReference type="GO" id="GO:0051256">
    <property type="term" value="P:mitotic spindle midzone assembly"/>
    <property type="evidence" value="ECO:0007669"/>
    <property type="project" value="TreeGrafter"/>
</dbReference>
<dbReference type="InterPro" id="IPR036961">
    <property type="entry name" value="Kinesin_motor_dom_sf"/>
</dbReference>
<comment type="caution">
    <text evidence="25">The sequence shown here is derived from an EMBL/GenBank/DDBJ whole genome shotgun (WGS) entry which is preliminary data.</text>
</comment>
<feature type="binding site" evidence="20">
    <location>
        <begin position="112"/>
        <end position="119"/>
    </location>
    <ligand>
        <name>ATP</name>
        <dbReference type="ChEBI" id="CHEBI:30616"/>
    </ligand>
</feature>
<evidence type="ECO:0000256" key="9">
    <source>
        <dbReference type="ARBA" id="ARBA00022741"/>
    </source>
</evidence>
<dbReference type="GO" id="GO:0051301">
    <property type="term" value="P:cell division"/>
    <property type="evidence" value="ECO:0007669"/>
    <property type="project" value="UniProtKB-KW"/>
</dbReference>
<dbReference type="PROSITE" id="PS00411">
    <property type="entry name" value="KINESIN_MOTOR_1"/>
    <property type="match status" value="1"/>
</dbReference>
<evidence type="ECO:0000256" key="19">
    <source>
        <dbReference type="ARBA" id="ARBA00066079"/>
    </source>
</evidence>
<dbReference type="InterPro" id="IPR038105">
    <property type="entry name" value="Kif23_Arf-bd_sf"/>
</dbReference>
<feature type="compositionally biased region" description="Polar residues" evidence="23">
    <location>
        <begin position="726"/>
        <end position="746"/>
    </location>
</feature>
<evidence type="ECO:0000256" key="23">
    <source>
        <dbReference type="SAM" id="MobiDB-lite"/>
    </source>
</evidence>
<dbReference type="InterPro" id="IPR027640">
    <property type="entry name" value="Kinesin-like_fam"/>
</dbReference>
<evidence type="ECO:0000256" key="15">
    <source>
        <dbReference type="ARBA" id="ARBA00023212"/>
    </source>
</evidence>
<feature type="coiled-coil region" evidence="22">
    <location>
        <begin position="590"/>
        <end position="638"/>
    </location>
</feature>
<keyword evidence="16" id="KW-0539">Nucleus</keyword>
<dbReference type="GO" id="GO:0007018">
    <property type="term" value="P:microtubule-based movement"/>
    <property type="evidence" value="ECO:0007669"/>
    <property type="project" value="InterPro"/>
</dbReference>
<dbReference type="InterPro" id="IPR032384">
    <property type="entry name" value="Kif23_Arf-bd"/>
</dbReference>
<sequence length="980" mass="110851">MQQKGKAKTPRRPGTKKASNTEKDPVGVYCRIRPLGAEDEECCVEMISNTTIQLHPPDGLKANRNGEYKETQYSFKKVFGIQITQKELFDDVAKPLIEDLIQCKNGLLFTYGVTGSGKTFTMTGSPGQGGLLPRSLDMLFNSISPYQAKRYVFKPDDKNGLEIQNQVDALLERQKRENMQSVPKTPSSRQKADPEFADMISPEQASKFESVDEDSSYSVFVSYIEIYNNYIYDLLEDAPFDPIRPKPPQSKILREDQNHNMYVAGCTEVEVKSTEEAFEVFWKGQKKRRIANTQLNRESSRSHSVFIVKLAQAPLDADGDHILQDKNQVNVSQLCLVDLAGSERTSRTRAEGSRLREAGQFNTGFYTWFTMSLSEIEVLILAGVSLTGNINQSLMTLRTCIEVLRENQMCGTNKMVPYRDSKVTHLFKNYFDGEGKVRMIVCVNPKADDYDETMLVMRFAEMTQEVEVARPVDRPIYALPPGRRHRNQAFKEELSRRLEERGGPSNADDPALMNQLIDSLPALPTCELLDTADDQTLPRLVEVLEKRHRIRQMMTEQFNKTAITLKSMLQDFDGHFAAKENFIHDQRGKLGEKDKVIASQKTELERLEKKSKMLEYKIDILQKTTNIYEEDKRSLQQELETRGQRLHQELSDRKRMEQRMQGMVADTKHKWEKECERRVNAKQLEMQNQLWVKDEKLKQLKAIVTESSNSATGVGPTEHPGKPQKRSASPSSMPDFSQAPPHQTPGNLRAARDRYHDPSSSSTPTTFSSLSVASCISDWEHRFPLDSRESRQPETPQYGSRTPGPYYDGSSSVGRRRGQRLAADAETPTTDLESGVRTAPAVHQRHRRSQSAGGVKWVDHTPSTNLELDTVMQSIIPNAIKVSAPSEKALAKCHKYVLTHQELASDGEIQTKLIKGEVFKTRGGGQAVQFTDIETLKHECPTASSRKRRSGSGGREDTENRTEEAFSVKGLKAIFVKSKC</sequence>
<dbReference type="Gene3D" id="3.40.850.10">
    <property type="entry name" value="Kinesin motor domain"/>
    <property type="match status" value="1"/>
</dbReference>
<dbReference type="GO" id="GO:0090543">
    <property type="term" value="C:Flemming body"/>
    <property type="evidence" value="ECO:0007669"/>
    <property type="project" value="UniProtKB-SubCell"/>
</dbReference>
<protein>
    <recommendedName>
        <fullName evidence="21">Kinesin-like protein</fullName>
    </recommendedName>
</protein>
<dbReference type="CDD" id="cd01368">
    <property type="entry name" value="KISc_KIF23_like"/>
    <property type="match status" value="1"/>
</dbReference>
<dbReference type="GO" id="GO:0005634">
    <property type="term" value="C:nucleus"/>
    <property type="evidence" value="ECO:0007669"/>
    <property type="project" value="UniProtKB-SubCell"/>
</dbReference>
<keyword evidence="12" id="KW-0832">Ubl conjugation</keyword>
<keyword evidence="7" id="KW-0132">Cell division</keyword>
<evidence type="ECO:0000313" key="25">
    <source>
        <dbReference type="EMBL" id="KAK0136933.1"/>
    </source>
</evidence>
<proteinExistence type="inferred from homology"/>
<feature type="compositionally biased region" description="Basic residues" evidence="23">
    <location>
        <begin position="1"/>
        <end position="15"/>
    </location>
</feature>
<keyword evidence="9 20" id="KW-0547">Nucleotide-binding</keyword>
<evidence type="ECO:0000256" key="8">
    <source>
        <dbReference type="ARBA" id="ARBA00022701"/>
    </source>
</evidence>
<evidence type="ECO:0000256" key="7">
    <source>
        <dbReference type="ARBA" id="ARBA00022618"/>
    </source>
</evidence>
<keyword evidence="5" id="KW-1017">Isopeptide bond</keyword>